<evidence type="ECO:0000256" key="7">
    <source>
        <dbReference type="ARBA" id="ARBA00023235"/>
    </source>
</evidence>
<dbReference type="Pfam" id="PF13361">
    <property type="entry name" value="UvrD_C"/>
    <property type="match status" value="1"/>
</dbReference>
<dbReference type="Proteomes" id="UP000095553">
    <property type="component" value="Unassembled WGS sequence"/>
</dbReference>
<comment type="catalytic activity">
    <reaction evidence="9 11">
        <text>ATP + H2O = ADP + phosphate + H(+)</text>
        <dbReference type="Rhea" id="RHEA:13065"/>
        <dbReference type="ChEBI" id="CHEBI:15377"/>
        <dbReference type="ChEBI" id="CHEBI:15378"/>
        <dbReference type="ChEBI" id="CHEBI:30616"/>
        <dbReference type="ChEBI" id="CHEBI:43474"/>
        <dbReference type="ChEBI" id="CHEBI:456216"/>
        <dbReference type="EC" id="5.6.2.4"/>
    </reaction>
</comment>
<evidence type="ECO:0000256" key="8">
    <source>
        <dbReference type="ARBA" id="ARBA00034617"/>
    </source>
</evidence>
<evidence type="ECO:0000256" key="9">
    <source>
        <dbReference type="ARBA" id="ARBA00048988"/>
    </source>
</evidence>
<dbReference type="Pfam" id="PF00580">
    <property type="entry name" value="UvrD-helicase"/>
    <property type="match status" value="1"/>
</dbReference>
<evidence type="ECO:0000256" key="11">
    <source>
        <dbReference type="RuleBase" id="RU364053"/>
    </source>
</evidence>
<dbReference type="InterPro" id="IPR005751">
    <property type="entry name" value="ATP-dep_DNA_helicase_PcrA"/>
</dbReference>
<evidence type="ECO:0000259" key="12">
    <source>
        <dbReference type="PROSITE" id="PS51198"/>
    </source>
</evidence>
<feature type="domain" description="UvrD-like helicase C-terminal" evidence="13">
    <location>
        <begin position="285"/>
        <end position="558"/>
    </location>
</feature>
<evidence type="ECO:0000259" key="13">
    <source>
        <dbReference type="PROSITE" id="PS51217"/>
    </source>
</evidence>
<dbReference type="Gene3D" id="1.10.486.10">
    <property type="entry name" value="PCRA, domain 4"/>
    <property type="match status" value="1"/>
</dbReference>
<dbReference type="RefSeq" id="WP_009203049.1">
    <property type="nucleotide sequence ID" value="NZ_BAABXM010000001.1"/>
</dbReference>
<evidence type="ECO:0000313" key="16">
    <source>
        <dbReference type="EMBL" id="CUP75798.1"/>
    </source>
</evidence>
<dbReference type="EMBL" id="CYXY01000008">
    <property type="protein sequence ID" value="CUM94752.1"/>
    <property type="molecule type" value="Genomic_DNA"/>
</dbReference>
<comment type="catalytic activity">
    <reaction evidence="8">
        <text>Couples ATP hydrolysis with the unwinding of duplex DNA by translocating in the 3'-5' direction.</text>
        <dbReference type="EC" id="5.6.2.4"/>
    </reaction>
</comment>
<sequence>MGIYDTLNEQQQEAVFCTEGPLLLLAGAGSGKTRVLTHRIAYLMDQGVNPYHIMAITFTNKAAKEMRERVDDLVGFGAEHIWVSTFHSTCVRILRRHIDKLGYGNSFTIYDADDQKSLIKQICKQYKIDTKMMPERRIINEISSAKDEFMTPSEYETRHQYDFKKKKIAQIYKEYQKQLKANNALDFDDLIFKTVELFQFHPEVLDYYQERFRYIMVDEYQDTNTIQFQLVSMLARKYQNLCVVGDDDQSIYKFRGANVKNILNFENVFPEAVTIKLEQNYRSTKNILNAANEVIKHNKGRKTKKLWTENEEGDLIEFHQYGTEYEEARKIIHEIEDLSKEGYDYKNMAILYRTNAQSRVFEESFMIKNIPYRIVGGTNFYQRKEVKDILSYLKVVDNGLDDLAVRRIINVPRRGIGAATIEKINVYAVEHNISFLDACFSADSIDTLGNAKKKINGFADLIREFRRKMQEGSLEELFKYITDETGYIANLKAEETEEAEGRIENINELLNKVVTYEQEAEEASLSELLEEIALVADIDNLEDSDNRVVLMTLHSAKGLEFPYVFICGMEDGIFPSYMTVMSEDDDDMEEERRLCYVGITRAKKKLYLSAAKRRMMQGRTQFNKVSRFIDEIPEQLLQLDTGVNFKEKRPDKALFSSNRSNRFRKPYQAKSFTSTKMDTLPYDVGDMVKHIKFGKGKVLEIVSGGRDYEVTVDFEKAGVKKMFASFAKLKKVE</sequence>
<dbReference type="PANTHER" id="PTHR11070:SF2">
    <property type="entry name" value="ATP-DEPENDENT DNA HELICASE SRS2"/>
    <property type="match status" value="1"/>
</dbReference>
<comment type="similarity">
    <text evidence="1 11">Belongs to the helicase family. UvrD subfamily.</text>
</comment>
<dbReference type="CDD" id="cd17932">
    <property type="entry name" value="DEXQc_UvrD"/>
    <property type="match status" value="1"/>
</dbReference>
<dbReference type="Gene3D" id="1.10.10.160">
    <property type="match status" value="1"/>
</dbReference>
<keyword evidence="7" id="KW-0413">Isomerase</keyword>
<evidence type="ECO:0000313" key="17">
    <source>
        <dbReference type="Proteomes" id="UP000095553"/>
    </source>
</evidence>
<dbReference type="EMBL" id="CZAU01000020">
    <property type="protein sequence ID" value="CUP75798.1"/>
    <property type="molecule type" value="Genomic_DNA"/>
</dbReference>
<dbReference type="GO" id="GO:0003677">
    <property type="term" value="F:DNA binding"/>
    <property type="evidence" value="ECO:0007669"/>
    <property type="project" value="UniProtKB-KW"/>
</dbReference>
<dbReference type="OrthoDB" id="9810135at2"/>
<keyword evidence="6 11" id="KW-0238">DNA-binding</keyword>
<protein>
    <recommendedName>
        <fullName evidence="11">ATP-dependent DNA helicase</fullName>
        <ecNumber evidence="11">5.6.2.4</ecNumber>
    </recommendedName>
</protein>
<evidence type="ECO:0000256" key="2">
    <source>
        <dbReference type="ARBA" id="ARBA00022741"/>
    </source>
</evidence>
<dbReference type="GO" id="GO:0006260">
    <property type="term" value="P:DNA replication"/>
    <property type="evidence" value="ECO:0007669"/>
    <property type="project" value="InterPro"/>
</dbReference>
<feature type="binding site" evidence="10">
    <location>
        <begin position="26"/>
        <end position="33"/>
    </location>
    <ligand>
        <name>ATP</name>
        <dbReference type="ChEBI" id="CHEBI:30616"/>
    </ligand>
</feature>
<feature type="domain" description="UvrD-like helicase ATP-binding" evidence="12">
    <location>
        <begin position="5"/>
        <end position="284"/>
    </location>
</feature>
<dbReference type="PANTHER" id="PTHR11070">
    <property type="entry name" value="UVRD / RECB / PCRA DNA HELICASE FAMILY MEMBER"/>
    <property type="match status" value="1"/>
</dbReference>
<name>A0A174QY36_ANAHA</name>
<dbReference type="EC" id="5.6.2.4" evidence="11"/>
<dbReference type="InterPro" id="IPR013986">
    <property type="entry name" value="DExx_box_DNA_helicase_dom_sf"/>
</dbReference>
<proteinExistence type="inferred from homology"/>
<dbReference type="GO" id="GO:0009314">
    <property type="term" value="P:response to radiation"/>
    <property type="evidence" value="ECO:0007669"/>
    <property type="project" value="UniProtKB-ARBA"/>
</dbReference>
<gene>
    <name evidence="16" type="primary">pcrA_2</name>
    <name evidence="15" type="synonym">pcrA_3</name>
    <name evidence="14" type="ORF">DO83_02335</name>
    <name evidence="16" type="ORF">ERS852520_02120</name>
    <name evidence="15" type="ORF">ERS852571_01551</name>
</gene>
<keyword evidence="5 10" id="KW-0067">ATP-binding</keyword>
<dbReference type="CDD" id="cd18807">
    <property type="entry name" value="SF1_C_UvrD"/>
    <property type="match status" value="1"/>
</dbReference>
<evidence type="ECO:0000256" key="3">
    <source>
        <dbReference type="ARBA" id="ARBA00022801"/>
    </source>
</evidence>
<dbReference type="Proteomes" id="UP000188159">
    <property type="component" value="Chromosome"/>
</dbReference>
<dbReference type="PROSITE" id="PS51198">
    <property type="entry name" value="UVRD_HELICASE_ATP_BIND"/>
    <property type="match status" value="1"/>
</dbReference>
<evidence type="ECO:0000256" key="1">
    <source>
        <dbReference type="ARBA" id="ARBA00009922"/>
    </source>
</evidence>
<keyword evidence="2 10" id="KW-0547">Nucleotide-binding</keyword>
<evidence type="ECO:0000256" key="4">
    <source>
        <dbReference type="ARBA" id="ARBA00022806"/>
    </source>
</evidence>
<dbReference type="GO" id="GO:0005829">
    <property type="term" value="C:cytosol"/>
    <property type="evidence" value="ECO:0007669"/>
    <property type="project" value="TreeGrafter"/>
</dbReference>
<dbReference type="InterPro" id="IPR014016">
    <property type="entry name" value="UvrD-like_ATP-bd"/>
</dbReference>
<dbReference type="GO" id="GO:0043138">
    <property type="term" value="F:3'-5' DNA helicase activity"/>
    <property type="evidence" value="ECO:0007669"/>
    <property type="project" value="UniProtKB-EC"/>
</dbReference>
<dbReference type="SUPFAM" id="SSF52540">
    <property type="entry name" value="P-loop containing nucleoside triphosphate hydrolases"/>
    <property type="match status" value="1"/>
</dbReference>
<keyword evidence="4 10" id="KW-0347">Helicase</keyword>
<dbReference type="PROSITE" id="PS51217">
    <property type="entry name" value="UVRD_HELICASE_CTER"/>
    <property type="match status" value="1"/>
</dbReference>
<evidence type="ECO:0000256" key="6">
    <source>
        <dbReference type="ARBA" id="ARBA00023125"/>
    </source>
</evidence>
<evidence type="ECO:0000313" key="19">
    <source>
        <dbReference type="Proteomes" id="UP000188159"/>
    </source>
</evidence>
<dbReference type="AlphaFoldDB" id="A0A174QY36"/>
<evidence type="ECO:0000313" key="15">
    <source>
        <dbReference type="EMBL" id="CUM94752.1"/>
    </source>
</evidence>
<dbReference type="GO" id="GO:0033202">
    <property type="term" value="C:DNA helicase complex"/>
    <property type="evidence" value="ECO:0007669"/>
    <property type="project" value="TreeGrafter"/>
</dbReference>
<dbReference type="NCBIfam" id="TIGR01073">
    <property type="entry name" value="pcrA"/>
    <property type="match status" value="1"/>
</dbReference>
<dbReference type="Proteomes" id="UP000095564">
    <property type="component" value="Unassembled WGS sequence"/>
</dbReference>
<dbReference type="Gene3D" id="3.40.50.300">
    <property type="entry name" value="P-loop containing nucleotide triphosphate hydrolases"/>
    <property type="match status" value="2"/>
</dbReference>
<evidence type="ECO:0000313" key="18">
    <source>
        <dbReference type="Proteomes" id="UP000095564"/>
    </source>
</evidence>
<dbReference type="Pfam" id="PF21196">
    <property type="entry name" value="PcrA_UvrD_tudor"/>
    <property type="match status" value="1"/>
</dbReference>
<dbReference type="EMBL" id="CP012098">
    <property type="protein sequence ID" value="AQP38554.1"/>
    <property type="molecule type" value="Genomic_DNA"/>
</dbReference>
<dbReference type="GO" id="GO:0016787">
    <property type="term" value="F:hydrolase activity"/>
    <property type="evidence" value="ECO:0007669"/>
    <property type="project" value="UniProtKB-UniRule"/>
</dbReference>
<keyword evidence="3 10" id="KW-0378">Hydrolase</keyword>
<dbReference type="InterPro" id="IPR000212">
    <property type="entry name" value="DNA_helicase_UvrD/REP"/>
</dbReference>
<dbReference type="FunFam" id="1.10.10.160:FF:000001">
    <property type="entry name" value="ATP-dependent DNA helicase"/>
    <property type="match status" value="1"/>
</dbReference>
<dbReference type="GO" id="GO:0000725">
    <property type="term" value="P:recombinational repair"/>
    <property type="evidence" value="ECO:0007669"/>
    <property type="project" value="TreeGrafter"/>
</dbReference>
<accession>A0A174QY36</accession>
<organism evidence="16 18">
    <name type="scientific">Anaerostipes hadrus</name>
    <dbReference type="NCBI Taxonomy" id="649756"/>
    <lineage>
        <taxon>Bacteria</taxon>
        <taxon>Bacillati</taxon>
        <taxon>Bacillota</taxon>
        <taxon>Clostridia</taxon>
        <taxon>Lachnospirales</taxon>
        <taxon>Lachnospiraceae</taxon>
        <taxon>Anaerostipes</taxon>
    </lineage>
</organism>
<dbReference type="InterPro" id="IPR027417">
    <property type="entry name" value="P-loop_NTPase"/>
</dbReference>
<evidence type="ECO:0000256" key="10">
    <source>
        <dbReference type="PROSITE-ProRule" id="PRU00560"/>
    </source>
</evidence>
<dbReference type="FunFam" id="1.10.486.10:FF:000003">
    <property type="entry name" value="ATP-dependent DNA helicase"/>
    <property type="match status" value="1"/>
</dbReference>
<reference evidence="14 19" key="2">
    <citation type="journal article" date="2016" name="Sci. Rep.">
        <title>Accelerated dysbiosis of gut microbiota during aggravation of DSS-induced colitis by a butyrate-producing bacterium.</title>
        <authorList>
            <person name="Zhang Q."/>
            <person name="Wu Y."/>
            <person name="Wang J."/>
            <person name="Wu G."/>
            <person name="Long W."/>
            <person name="Xue Z."/>
            <person name="Wang L."/>
            <person name="Zhang X."/>
            <person name="Pang X."/>
            <person name="Zhao Y."/>
            <person name="Zhao L."/>
            <person name="Zhang C."/>
        </authorList>
    </citation>
    <scope>NUCLEOTIDE SEQUENCE [LARGE SCALE GENOMIC DNA]</scope>
    <source>
        <strain evidence="14 19">BPB5</strain>
    </source>
</reference>
<evidence type="ECO:0000313" key="14">
    <source>
        <dbReference type="EMBL" id="AQP38554.1"/>
    </source>
</evidence>
<dbReference type="InterPro" id="IPR014017">
    <property type="entry name" value="DNA_helicase_UvrD-like_C"/>
</dbReference>
<dbReference type="GO" id="GO:0005524">
    <property type="term" value="F:ATP binding"/>
    <property type="evidence" value="ECO:0007669"/>
    <property type="project" value="UniProtKB-UniRule"/>
</dbReference>
<reference evidence="17 18" key="1">
    <citation type="submission" date="2015-09" db="EMBL/GenBank/DDBJ databases">
        <authorList>
            <consortium name="Pathogen Informatics"/>
        </authorList>
    </citation>
    <scope>NUCLEOTIDE SEQUENCE [LARGE SCALE GENOMIC DNA]</scope>
    <source>
        <strain evidence="16 18">2789STDY5834908</strain>
        <strain evidence="15 17">2789STDY5834959</strain>
    </source>
</reference>
<evidence type="ECO:0000256" key="5">
    <source>
        <dbReference type="ARBA" id="ARBA00022840"/>
    </source>
</evidence>